<dbReference type="Gene3D" id="2.170.130.10">
    <property type="entry name" value="TonB-dependent receptor, plug domain"/>
    <property type="match status" value="1"/>
</dbReference>
<evidence type="ECO:0000256" key="6">
    <source>
        <dbReference type="ARBA" id="ARBA00022729"/>
    </source>
</evidence>
<feature type="signal peptide" evidence="12">
    <location>
        <begin position="1"/>
        <end position="17"/>
    </location>
</feature>
<evidence type="ECO:0000256" key="2">
    <source>
        <dbReference type="ARBA" id="ARBA00022448"/>
    </source>
</evidence>
<accession>A0ABR7D3L7</accession>
<dbReference type="InterPro" id="IPR036942">
    <property type="entry name" value="Beta-barrel_TonB_sf"/>
</dbReference>
<dbReference type="SUPFAM" id="SSF56935">
    <property type="entry name" value="Porins"/>
    <property type="match status" value="1"/>
</dbReference>
<dbReference type="InterPro" id="IPR012910">
    <property type="entry name" value="Plug_dom"/>
</dbReference>
<organism evidence="14 15">
    <name type="scientific">Butyricimonas hominis</name>
    <dbReference type="NCBI Taxonomy" id="2763032"/>
    <lineage>
        <taxon>Bacteria</taxon>
        <taxon>Pseudomonadati</taxon>
        <taxon>Bacteroidota</taxon>
        <taxon>Bacteroidia</taxon>
        <taxon>Bacteroidales</taxon>
        <taxon>Odoribacteraceae</taxon>
        <taxon>Butyricimonas</taxon>
    </lineage>
</organism>
<dbReference type="InterPro" id="IPR037066">
    <property type="entry name" value="Plug_dom_sf"/>
</dbReference>
<dbReference type="NCBIfam" id="TIGR04057">
    <property type="entry name" value="SusC_RagA_signa"/>
    <property type="match status" value="1"/>
</dbReference>
<dbReference type="RefSeq" id="WP_186977262.1">
    <property type="nucleotide sequence ID" value="NZ_JACOOH010000007.1"/>
</dbReference>
<dbReference type="Gene3D" id="2.40.170.20">
    <property type="entry name" value="TonB-dependent receptor, beta-barrel domain"/>
    <property type="match status" value="1"/>
</dbReference>
<dbReference type="EMBL" id="JACOOH010000007">
    <property type="protein sequence ID" value="MBC5622511.1"/>
    <property type="molecule type" value="Genomic_DNA"/>
</dbReference>
<comment type="caution">
    <text evidence="14">The sequence shown here is derived from an EMBL/GenBank/DDBJ whole genome shotgun (WGS) entry which is preliminary data.</text>
</comment>
<evidence type="ECO:0000256" key="3">
    <source>
        <dbReference type="ARBA" id="ARBA00022452"/>
    </source>
</evidence>
<gene>
    <name evidence="14" type="ORF">H8S64_15545</name>
</gene>
<protein>
    <submittedName>
        <fullName evidence="14">SusC/RagA family TonB-linked outer membrane protein</fullName>
    </submittedName>
</protein>
<keyword evidence="7" id="KW-0408">Iron</keyword>
<evidence type="ECO:0000256" key="12">
    <source>
        <dbReference type="SAM" id="SignalP"/>
    </source>
</evidence>
<dbReference type="InterPro" id="IPR023996">
    <property type="entry name" value="TonB-dep_OMP_SusC/RagA"/>
</dbReference>
<evidence type="ECO:0000256" key="9">
    <source>
        <dbReference type="ARBA" id="ARBA00023136"/>
    </source>
</evidence>
<evidence type="ECO:0000256" key="7">
    <source>
        <dbReference type="ARBA" id="ARBA00023004"/>
    </source>
</evidence>
<dbReference type="Gene3D" id="2.60.40.1120">
    <property type="entry name" value="Carboxypeptidase-like, regulatory domain"/>
    <property type="match status" value="1"/>
</dbReference>
<keyword evidence="10 11" id="KW-0998">Cell outer membrane</keyword>
<keyword evidence="15" id="KW-1185">Reference proteome</keyword>
<keyword evidence="3 11" id="KW-1134">Transmembrane beta strand</keyword>
<evidence type="ECO:0000313" key="15">
    <source>
        <dbReference type="Proteomes" id="UP000646484"/>
    </source>
</evidence>
<evidence type="ECO:0000256" key="4">
    <source>
        <dbReference type="ARBA" id="ARBA00022496"/>
    </source>
</evidence>
<keyword evidence="2 11" id="KW-0813">Transport</keyword>
<keyword evidence="4" id="KW-0410">Iron transport</keyword>
<evidence type="ECO:0000259" key="13">
    <source>
        <dbReference type="Pfam" id="PF07715"/>
    </source>
</evidence>
<feature type="domain" description="TonB-dependent receptor plug" evidence="13">
    <location>
        <begin position="200"/>
        <end position="316"/>
    </location>
</feature>
<dbReference type="InterPro" id="IPR039426">
    <property type="entry name" value="TonB-dep_rcpt-like"/>
</dbReference>
<dbReference type="SUPFAM" id="SSF49464">
    <property type="entry name" value="Carboxypeptidase regulatory domain-like"/>
    <property type="match status" value="1"/>
</dbReference>
<reference evidence="14 15" key="1">
    <citation type="submission" date="2020-08" db="EMBL/GenBank/DDBJ databases">
        <title>Genome public.</title>
        <authorList>
            <person name="Liu C."/>
            <person name="Sun Q."/>
        </authorList>
    </citation>
    <scope>NUCLEOTIDE SEQUENCE [LARGE SCALE GENOMIC DNA]</scope>
    <source>
        <strain evidence="14 15">NSJ-56</strain>
    </source>
</reference>
<keyword evidence="5 11" id="KW-0812">Transmembrane</keyword>
<dbReference type="InterPro" id="IPR023997">
    <property type="entry name" value="TonB-dep_OMP_SusC/RagA_CS"/>
</dbReference>
<dbReference type="Proteomes" id="UP000646484">
    <property type="component" value="Unassembled WGS sequence"/>
</dbReference>
<evidence type="ECO:0000256" key="1">
    <source>
        <dbReference type="ARBA" id="ARBA00004571"/>
    </source>
</evidence>
<evidence type="ECO:0000256" key="11">
    <source>
        <dbReference type="PROSITE-ProRule" id="PRU01360"/>
    </source>
</evidence>
<feature type="chain" id="PRO_5046107816" evidence="12">
    <location>
        <begin position="18"/>
        <end position="1067"/>
    </location>
</feature>
<dbReference type="Pfam" id="PF07715">
    <property type="entry name" value="Plug"/>
    <property type="match status" value="1"/>
</dbReference>
<proteinExistence type="inferred from homology"/>
<evidence type="ECO:0000256" key="5">
    <source>
        <dbReference type="ARBA" id="ARBA00022692"/>
    </source>
</evidence>
<keyword evidence="9 11" id="KW-0472">Membrane</keyword>
<evidence type="ECO:0000256" key="8">
    <source>
        <dbReference type="ARBA" id="ARBA00023065"/>
    </source>
</evidence>
<name>A0ABR7D3L7_9BACT</name>
<evidence type="ECO:0000313" key="14">
    <source>
        <dbReference type="EMBL" id="MBC5622511.1"/>
    </source>
</evidence>
<dbReference type="InterPro" id="IPR008969">
    <property type="entry name" value="CarboxyPept-like_regulatory"/>
</dbReference>
<dbReference type="PANTHER" id="PTHR32552:SF68">
    <property type="entry name" value="FERRICHROME OUTER MEMBRANE TRANSPORTER_PHAGE RECEPTOR"/>
    <property type="match status" value="1"/>
</dbReference>
<keyword evidence="8" id="KW-0406">Ion transport</keyword>
<keyword evidence="6 12" id="KW-0732">Signal</keyword>
<dbReference type="NCBIfam" id="TIGR04056">
    <property type="entry name" value="OMP_RagA_SusC"/>
    <property type="match status" value="1"/>
</dbReference>
<comment type="subcellular location">
    <subcellularLocation>
        <location evidence="1 11">Cell outer membrane</location>
        <topology evidence="1 11">Multi-pass membrane protein</topology>
    </subcellularLocation>
</comment>
<dbReference type="Pfam" id="PF13715">
    <property type="entry name" value="CarbopepD_reg_2"/>
    <property type="match status" value="1"/>
</dbReference>
<evidence type="ECO:0000256" key="10">
    <source>
        <dbReference type="ARBA" id="ARBA00023237"/>
    </source>
</evidence>
<dbReference type="PANTHER" id="PTHR32552">
    <property type="entry name" value="FERRICHROME IRON RECEPTOR-RELATED"/>
    <property type="match status" value="1"/>
</dbReference>
<comment type="similarity">
    <text evidence="11">Belongs to the TonB-dependent receptor family.</text>
</comment>
<sequence>MKLICFWILVGLLQVQATTYGQAESVSFEKKQLTIDQVFNTIMTQLKYDIFYSDDEIDVTRVVEIPALSVNVEEVLRVVLGERFTYRFIGKTIVISPKAATPQVKESVRVKGWVYDEKKEAMPGVTVKVAGIPLGTSTNEKGWFAIDLPMQEGKLEFSFVGYKTKQIDFTAKTDTLRIVMEEEQQQVDEVIVNGYFTQNKNSYTGSVTSVKGEELLKVSSTNILKALAFTVPGLHLVENNEQGSNPNAIPEIIIRGTTALAVNGEYGLNTPLIILDGVEISLENLYDLDMQDIDNVDVLKDASAKAIYGDKAANGVIVITRKRVTDSKLRVRYNFMPDVQFPDVSSFDLCNGLEKLELERLCGIYDSPNGEYDELYWQRRNAVERGVLTDWKSIPLRNSWSFDHSVNISGRGSGVDYNVSLRYGDTRGVMKGDFRQRYGIGINLAYYYKDFLTVSYRLDISKTDTKDSPYGTFSDWVIRNPYEMPKDEYGDWVKSYNAKLDRNPLYEASLESFRKSKSKTITNSLNMRVDILKRLYASGNFNYSLGDEQSDDFVSPESFHFLGRDADQKGSYTIAGRERNSWSGNLTLSYNWTIDDQGSLLSLNVGGTMNKDKSYNFSFAGIGFLKPILNDMGFAAGYDSGAPSGAEAVSTGVGIYGNLNFIYRNRYFADASYRSSASSSMSKDNRWAPYWAVGAGWNVHNEKFLEGSFVNMLRLKASYGLTGSNTLSTWETRTTYRYMKENQFITGIGAKPITMANEFLKASRTYEWNMGVQFSLFDDRLQLDMNFYNKKTKDMLLAISYPPSVGVQTLNSNLGEQVNKGYDWSLSGAILKTKDLQWRLTLNGQHNRDKIKKISNSLKYRNDENREQMVDQDLVNKGIVRGMAPKVQFEEGESSTAIYVVRSLGIDPATGKEILVKKDGTLTFDYDPADKVAMGNTIPDLELSLSTSFSWKGFSVFAGMSITCGGWIYNGTRASKVEQIDPTHNVDRRAFYERWHNPGDVVHYIGYDPMSFVYAQSERFLEKRNEFYLSSLGIYYEFKPEWVKHIYLKRLRIGVNFSDVLRLSTVN</sequence>
<dbReference type="PROSITE" id="PS52016">
    <property type="entry name" value="TONB_DEPENDENT_REC_3"/>
    <property type="match status" value="1"/>
</dbReference>